<feature type="compositionally biased region" description="Polar residues" evidence="2">
    <location>
        <begin position="226"/>
        <end position="239"/>
    </location>
</feature>
<sequence>MIRLHDVVTEQIERPSSAADKPFVWRMHQPETRKYQLFPKDKQINSAPGKQLDPEQAFALAMGQNGDKTDKPPAGNGLRLRIKEHNLIRRRKVSVPELGPMTTVQEVPMDSPTIPGRPPLHERSISAPGNSWRPHHLAECMTAPAIADEDENENSPVSNTPAEVQKSMVTTRQPLSPKNLAPLVIPSQMSAVPRLTRQLSLSRLRSGSTPVESSVRSARTDESPKTRTPYTPMSASTALTTPKSATTAVTASTNSTLPTPVSAPIESRSYSPKPWGDTNHVTTPKEQVADPMSTPKAENEPRSTPVLMGHRRGQSESGSIMERGRPRKRGEVVGAVPGLKRAASKRSKSAERRAFESLPKGWKASDATNMLNQTEAAALQRQALQQAARFEVLRKDDVDNLSRELRHLDERTEYLRRTYQSLRAGRRNLHSRICTYLRSPRTAKFSTESMLKQEEALAELDSSIDDWVTKLDQAENRRTRVRQKLLEHVAAAVILPTSGVVNVSESLQLAMGINPASMHEISTPPRSPTKSVSFSHTQSSSPSPQRVVAHVPSTILEQPLVEEAAAIGFGSPNETKDAEAIAAIRRADVESIRIYAGDDVYALLADVENEITKMSGGEASAPKDPNLSDEERRQLHRARSHELLNSAAMASNNNTPNAKAAAVSTPRSGTPVKEMKQDDGEVLLTNAVFRPEKSVLAM</sequence>
<feature type="compositionally biased region" description="Low complexity" evidence="2">
    <location>
        <begin position="240"/>
        <end position="256"/>
    </location>
</feature>
<proteinExistence type="predicted"/>
<feature type="region of interest" description="Disordered" evidence="2">
    <location>
        <begin position="200"/>
        <end position="328"/>
    </location>
</feature>
<dbReference type="Pfam" id="PF15456">
    <property type="entry name" value="Uds1"/>
    <property type="match status" value="1"/>
</dbReference>
<dbReference type="Proteomes" id="UP000014074">
    <property type="component" value="Unassembled WGS sequence"/>
</dbReference>
<dbReference type="OrthoDB" id="5429395at2759"/>
<feature type="region of interest" description="Disordered" evidence="2">
    <location>
        <begin position="615"/>
        <end position="636"/>
    </location>
</feature>
<organism evidence="4 5">
    <name type="scientific">Phaeoacremonium minimum (strain UCR-PA7)</name>
    <name type="common">Esca disease fungus</name>
    <name type="synonym">Togninia minima</name>
    <dbReference type="NCBI Taxonomy" id="1286976"/>
    <lineage>
        <taxon>Eukaryota</taxon>
        <taxon>Fungi</taxon>
        <taxon>Dikarya</taxon>
        <taxon>Ascomycota</taxon>
        <taxon>Pezizomycotina</taxon>
        <taxon>Sordariomycetes</taxon>
        <taxon>Sordariomycetidae</taxon>
        <taxon>Togniniales</taxon>
        <taxon>Togniniaceae</taxon>
        <taxon>Phaeoacremonium</taxon>
    </lineage>
</organism>
<gene>
    <name evidence="4" type="ORF">UCRPA7_8920</name>
</gene>
<protein>
    <recommendedName>
        <fullName evidence="3">Up-regulated during septation protein 1 domain-containing protein</fullName>
    </recommendedName>
</protein>
<feature type="compositionally biased region" description="Low complexity" evidence="2">
    <location>
        <begin position="648"/>
        <end position="658"/>
    </location>
</feature>
<feature type="compositionally biased region" description="Low complexity" evidence="2">
    <location>
        <begin position="531"/>
        <end position="543"/>
    </location>
</feature>
<evidence type="ECO:0000256" key="2">
    <source>
        <dbReference type="SAM" id="MobiDB-lite"/>
    </source>
</evidence>
<evidence type="ECO:0000256" key="1">
    <source>
        <dbReference type="SAM" id="Coils"/>
    </source>
</evidence>
<keyword evidence="1" id="KW-0175">Coiled coil</keyword>
<dbReference type="EMBL" id="KB933388">
    <property type="protein sequence ID" value="EON95605.1"/>
    <property type="molecule type" value="Genomic_DNA"/>
</dbReference>
<evidence type="ECO:0000313" key="5">
    <source>
        <dbReference type="Proteomes" id="UP000014074"/>
    </source>
</evidence>
<keyword evidence="5" id="KW-1185">Reference proteome</keyword>
<feature type="domain" description="Up-regulated during septation protein 1" evidence="3">
    <location>
        <begin position="378"/>
        <end position="494"/>
    </location>
</feature>
<name>R8B8H4_PHAM7</name>
<reference evidence="5" key="1">
    <citation type="journal article" date="2013" name="Genome Announc.">
        <title>Draft genome sequence of the ascomycete Phaeoacremonium aleophilum strain UCR-PA7, a causal agent of the esca disease complex in grapevines.</title>
        <authorList>
            <person name="Blanco-Ulate B."/>
            <person name="Rolshausen P."/>
            <person name="Cantu D."/>
        </authorList>
    </citation>
    <scope>NUCLEOTIDE SEQUENCE [LARGE SCALE GENOMIC DNA]</scope>
    <source>
        <strain evidence="5">UCR-PA7</strain>
    </source>
</reference>
<dbReference type="KEGG" id="tmn:UCRPA7_8920"/>
<evidence type="ECO:0000259" key="3">
    <source>
        <dbReference type="Pfam" id="PF15456"/>
    </source>
</evidence>
<feature type="region of interest" description="Disordered" evidence="2">
    <location>
        <begin position="518"/>
        <end position="547"/>
    </location>
</feature>
<accession>R8B8H4</accession>
<dbReference type="GeneID" id="19329817"/>
<dbReference type="InterPro" id="IPR029191">
    <property type="entry name" value="Uds1"/>
</dbReference>
<dbReference type="AlphaFoldDB" id="R8B8H4"/>
<dbReference type="RefSeq" id="XP_007919620.1">
    <property type="nucleotide sequence ID" value="XM_007921429.1"/>
</dbReference>
<evidence type="ECO:0000313" key="4">
    <source>
        <dbReference type="EMBL" id="EON95605.1"/>
    </source>
</evidence>
<feature type="coiled-coil region" evidence="1">
    <location>
        <begin position="457"/>
        <end position="491"/>
    </location>
</feature>
<dbReference type="HOGENOM" id="CLU_013725_0_0_1"/>
<dbReference type="eggNOG" id="ENOG502S13H">
    <property type="taxonomic scope" value="Eukaryota"/>
</dbReference>
<feature type="region of interest" description="Disordered" evidence="2">
    <location>
        <begin position="648"/>
        <end position="678"/>
    </location>
</feature>